<evidence type="ECO:0000313" key="5">
    <source>
        <dbReference type="EMBL" id="CAG2199540.1"/>
    </source>
</evidence>
<evidence type="ECO:0000256" key="1">
    <source>
        <dbReference type="ARBA" id="ARBA00022723"/>
    </source>
</evidence>
<dbReference type="InterPro" id="IPR037056">
    <property type="entry name" value="RNase_H1_N_sf"/>
</dbReference>
<evidence type="ECO:0000313" key="6">
    <source>
        <dbReference type="Proteomes" id="UP000683360"/>
    </source>
</evidence>
<dbReference type="InterPro" id="IPR011320">
    <property type="entry name" value="RNase_H1_N"/>
</dbReference>
<dbReference type="Gene3D" id="3.40.970.10">
    <property type="entry name" value="Ribonuclease H1, N-terminal domain"/>
    <property type="match status" value="1"/>
</dbReference>
<dbReference type="InterPro" id="IPR001965">
    <property type="entry name" value="Znf_PHD"/>
</dbReference>
<dbReference type="SMART" id="SM00249">
    <property type="entry name" value="PHD"/>
    <property type="match status" value="1"/>
</dbReference>
<reference evidence="5" key="1">
    <citation type="submission" date="2021-03" db="EMBL/GenBank/DDBJ databases">
        <authorList>
            <person name="Bekaert M."/>
        </authorList>
    </citation>
    <scope>NUCLEOTIDE SEQUENCE</scope>
</reference>
<name>A0A8S3QXT7_MYTED</name>
<keyword evidence="1" id="KW-0479">Metal-binding</keyword>
<keyword evidence="6" id="KW-1185">Reference proteome</keyword>
<dbReference type="SUPFAM" id="SSF56219">
    <property type="entry name" value="DNase I-like"/>
    <property type="match status" value="1"/>
</dbReference>
<keyword evidence="2" id="KW-0863">Zinc-finger</keyword>
<dbReference type="OrthoDB" id="5963756at2759"/>
<dbReference type="Gene3D" id="3.30.40.10">
    <property type="entry name" value="Zinc/RING finger domain, C3HC4 (zinc finger)"/>
    <property type="match status" value="1"/>
</dbReference>
<dbReference type="PANTHER" id="PTHR47510">
    <property type="entry name" value="REVERSE TRANSCRIPTASE DOMAIN-CONTAINING PROTEIN"/>
    <property type="match status" value="1"/>
</dbReference>
<dbReference type="InterPro" id="IPR009027">
    <property type="entry name" value="Ribosomal_bL9/RNase_H1_N"/>
</dbReference>
<evidence type="ECO:0000259" key="4">
    <source>
        <dbReference type="SMART" id="SM00249"/>
    </source>
</evidence>
<protein>
    <recommendedName>
        <fullName evidence="4">Zinc finger PHD-type domain-containing protein</fullName>
    </recommendedName>
</protein>
<dbReference type="InterPro" id="IPR011011">
    <property type="entry name" value="Znf_FYVE_PHD"/>
</dbReference>
<evidence type="ECO:0000256" key="3">
    <source>
        <dbReference type="ARBA" id="ARBA00022833"/>
    </source>
</evidence>
<comment type="caution">
    <text evidence="5">The sequence shown here is derived from an EMBL/GenBank/DDBJ whole genome shotgun (WGS) entry which is preliminary data.</text>
</comment>
<sequence length="1254" mass="143237">MSRKNFYSVARGLTTGIFTDWSKCELSVHRFRHAVYKGFKTIDEAIQFLIAGNTYQSCNVIPVYDDTTVLKSPTDFGHACPNDTNCTIDLCDPSFTISVQQTLSQSLTNEDIEPIYDCDNTDPKQLLSENKNTTPSDTELHVQNVHVSESKQSEPSVTTRNKKTTLKSECSQSCNKDQNDHMMECSKCHKWTHYECTKLPIYQLYTLVNTSRKYTCEVCAEVPTCFKEKWENVTILPQAPESSPEVLQIATRIEQSVVTAITNIHQSNQDEIINTLKKELEDRNEIKSLCDKLDKMSNSQAQEKSQLYENYSQLSNKLDKISKDSDAISKNLNSLGKLFTVNTDKVSHSFKELNEQNCQVNSNLEITSEILSKNSTINDTVSRNLSSLCQSVKLLETSIPTRENPQMSRSRRTQDSSILNCDTSNRYQALSDYQDSPDAEQEKIESKSKKSANHKILLMGNSHVKYINTDYFLKDCIVDKLTVSTFEEANEKIQNYSTDYECVFIHFFTNDLRNNTPEDCIQLCSDLIDVIKSHCTFAKITISLPFACLKDQTLNDKIMKCNVLLQYTYLNSLDILICDNHNLGSRGTPVKKFLANDGLHLNKQGYNKYSDSDFISEFNKKDIFCLLETHCSLEDALEIPDFKAVHLIRPMSARTRKRSGGISVYVRSTLRPGIKFLKHKTNDYIWLKLCKQFFGLPEDLYLCFLYNPPANSTYSQSLTYDILEYVENDIVSYSKLGNILIAGDVNARTGSKQLDFIQNDILDTHISSLFEEYNPDFDIPVRHSQDSILSKRGKTLNDLCVQTGIRILNGRTPGDYIGQLTCHTPMGSSVVDYFLSSESLLSNILFFKVHDFKADLSDHCQVSTMLKVNCIFNAVQKDVYSIPNQYIWEENSAEKFQNALASPLVQEKIKTFNNTNYTGDSNIMIQDLNNILYEAANISIKKKIIKKVNSTAKVKKSQQSSFFALLKKYRKARKTKYREFRADLIDQLDNLREENPKSYWTLLESLKNSDKKTEKSSNITSTEWAEYFKDLNKKPVTPSPNIIEFLRNLENAKVFTELDILITDKEISDAIHTLKNKKSCGPDSISNEMIKNSQSFLIKSLNHVFNKILSTGNYPQIWANGFITALFKNGSKDDPSNYRGLTVTSCLNRNQDFGHSKEGIMFDNDYNASVVKIERCILDIAKVCNKETQFKQKLHQTHMEIDFHVKEQTFVETNAVKKCKEWMNKKDVFVIIGNEGSGKSRNGLEILRQFGLMD</sequence>
<organism evidence="5 6">
    <name type="scientific">Mytilus edulis</name>
    <name type="common">Blue mussel</name>
    <dbReference type="NCBI Taxonomy" id="6550"/>
    <lineage>
        <taxon>Eukaryota</taxon>
        <taxon>Metazoa</taxon>
        <taxon>Spiralia</taxon>
        <taxon>Lophotrochozoa</taxon>
        <taxon>Mollusca</taxon>
        <taxon>Bivalvia</taxon>
        <taxon>Autobranchia</taxon>
        <taxon>Pteriomorphia</taxon>
        <taxon>Mytilida</taxon>
        <taxon>Mytiloidea</taxon>
        <taxon>Mytilidae</taxon>
        <taxon>Mytilinae</taxon>
        <taxon>Mytilus</taxon>
    </lineage>
</organism>
<dbReference type="SUPFAM" id="SSF52266">
    <property type="entry name" value="SGNH hydrolase"/>
    <property type="match status" value="1"/>
</dbReference>
<proteinExistence type="predicted"/>
<dbReference type="PANTHER" id="PTHR47510:SF3">
    <property type="entry name" value="ENDO_EXONUCLEASE_PHOSPHATASE DOMAIN-CONTAINING PROTEIN"/>
    <property type="match status" value="1"/>
</dbReference>
<dbReference type="InterPro" id="IPR005135">
    <property type="entry name" value="Endo/exonuclease/phosphatase"/>
</dbReference>
<dbReference type="AlphaFoldDB" id="A0A8S3QXT7"/>
<evidence type="ECO:0000256" key="2">
    <source>
        <dbReference type="ARBA" id="ARBA00022771"/>
    </source>
</evidence>
<dbReference type="Pfam" id="PF01693">
    <property type="entry name" value="Cauli_VI"/>
    <property type="match status" value="1"/>
</dbReference>
<dbReference type="GO" id="GO:0008270">
    <property type="term" value="F:zinc ion binding"/>
    <property type="evidence" value="ECO:0007669"/>
    <property type="project" value="UniProtKB-KW"/>
</dbReference>
<dbReference type="Gene3D" id="3.40.50.1110">
    <property type="entry name" value="SGNH hydrolase"/>
    <property type="match status" value="1"/>
</dbReference>
<dbReference type="Proteomes" id="UP000683360">
    <property type="component" value="Unassembled WGS sequence"/>
</dbReference>
<feature type="domain" description="Zinc finger PHD-type" evidence="4">
    <location>
        <begin position="169"/>
        <end position="220"/>
    </location>
</feature>
<dbReference type="InterPro" id="IPR013083">
    <property type="entry name" value="Znf_RING/FYVE/PHD"/>
</dbReference>
<dbReference type="GO" id="GO:0003824">
    <property type="term" value="F:catalytic activity"/>
    <property type="evidence" value="ECO:0007669"/>
    <property type="project" value="InterPro"/>
</dbReference>
<dbReference type="SUPFAM" id="SSF55658">
    <property type="entry name" value="L9 N-domain-like"/>
    <property type="match status" value="1"/>
</dbReference>
<gene>
    <name evidence="5" type="ORF">MEDL_14406</name>
</gene>
<keyword evidence="3" id="KW-0862">Zinc</keyword>
<dbReference type="InterPro" id="IPR036514">
    <property type="entry name" value="SGNH_hydro_sf"/>
</dbReference>
<dbReference type="Pfam" id="PF03372">
    <property type="entry name" value="Exo_endo_phos"/>
    <property type="match status" value="1"/>
</dbReference>
<accession>A0A8S3QXT7</accession>
<dbReference type="InterPro" id="IPR036691">
    <property type="entry name" value="Endo/exonu/phosph_ase_sf"/>
</dbReference>
<dbReference type="SUPFAM" id="SSF57903">
    <property type="entry name" value="FYVE/PHD zinc finger"/>
    <property type="match status" value="1"/>
</dbReference>
<dbReference type="EMBL" id="CAJPWZ010000722">
    <property type="protein sequence ID" value="CAG2199540.1"/>
    <property type="molecule type" value="Genomic_DNA"/>
</dbReference>